<organism evidence="4 5">
    <name type="scientific">Peltaster fructicola</name>
    <dbReference type="NCBI Taxonomy" id="286661"/>
    <lineage>
        <taxon>Eukaryota</taxon>
        <taxon>Fungi</taxon>
        <taxon>Dikarya</taxon>
        <taxon>Ascomycota</taxon>
        <taxon>Pezizomycotina</taxon>
        <taxon>Dothideomycetes</taxon>
        <taxon>Dothideomycetes incertae sedis</taxon>
        <taxon>Peltaster</taxon>
    </lineage>
</organism>
<evidence type="ECO:0000313" key="5">
    <source>
        <dbReference type="Proteomes" id="UP000503462"/>
    </source>
</evidence>
<dbReference type="SMART" id="SM00355">
    <property type="entry name" value="ZnF_C2H2"/>
    <property type="match status" value="2"/>
</dbReference>
<dbReference type="PROSITE" id="PS00028">
    <property type="entry name" value="ZINC_FINGER_C2H2_1"/>
    <property type="match status" value="1"/>
</dbReference>
<dbReference type="PANTHER" id="PTHR21354:SF0">
    <property type="entry name" value="ZINC FINGER PROTEIN 511"/>
    <property type="match status" value="1"/>
</dbReference>
<dbReference type="AlphaFoldDB" id="A0A6H0XNE1"/>
<feature type="region of interest" description="Disordered" evidence="2">
    <location>
        <begin position="155"/>
        <end position="200"/>
    </location>
</feature>
<proteinExistence type="predicted"/>
<dbReference type="InterPro" id="IPR039258">
    <property type="entry name" value="ZNF511"/>
</dbReference>
<feature type="domain" description="C2H2-type" evidence="3">
    <location>
        <begin position="69"/>
        <end position="92"/>
    </location>
</feature>
<dbReference type="InterPro" id="IPR013087">
    <property type="entry name" value="Znf_C2H2_type"/>
</dbReference>
<evidence type="ECO:0000259" key="3">
    <source>
        <dbReference type="PROSITE" id="PS50157"/>
    </source>
</evidence>
<dbReference type="PROSITE" id="PS50157">
    <property type="entry name" value="ZINC_FINGER_C2H2_2"/>
    <property type="match status" value="1"/>
</dbReference>
<dbReference type="PANTHER" id="PTHR21354">
    <property type="entry name" value="ZINC FINGER PROTEIN 511"/>
    <property type="match status" value="1"/>
</dbReference>
<keyword evidence="1" id="KW-0863">Zinc-finger</keyword>
<dbReference type="GO" id="GO:0008270">
    <property type="term" value="F:zinc ion binding"/>
    <property type="evidence" value="ECO:0007669"/>
    <property type="project" value="UniProtKB-KW"/>
</dbReference>
<accession>A0A6H0XNE1</accession>
<evidence type="ECO:0000313" key="4">
    <source>
        <dbReference type="EMBL" id="QIW96154.1"/>
    </source>
</evidence>
<feature type="compositionally biased region" description="Basic and acidic residues" evidence="2">
    <location>
        <begin position="155"/>
        <end position="174"/>
    </location>
</feature>
<keyword evidence="1" id="KW-0479">Metal-binding</keyword>
<protein>
    <recommendedName>
        <fullName evidence="3">C2H2-type domain-containing protein</fullName>
    </recommendedName>
</protein>
<sequence length="255" mass="28922">MKRGRISSLASDTAALSIHNSSESAAKYAAYERSTQPNPIIWCSLPPHEPQSFSSTTLYETHYHSEHSYRCSECHKNFPSAYFLDLHITELHDPICAARKDAGLKTYACFVEGCDKVCMDWKRRRSHLVDKHGFPRNYDFFVVIDGIDGRKSLLRPGIDEQGHRRSSRERHVPDAVEQEDIPSYPSSSHAVNSRRTTKEARMWRTDDDIGIKTLEQRQEEDQAVDGIASSLGSLHMVPRNVKFGQRKGQAGLMSS</sequence>
<name>A0A6H0XNE1_9PEZI</name>
<dbReference type="EMBL" id="CP051139">
    <property type="protein sequence ID" value="QIW96154.1"/>
    <property type="molecule type" value="Genomic_DNA"/>
</dbReference>
<feature type="compositionally biased region" description="Polar residues" evidence="2">
    <location>
        <begin position="184"/>
        <end position="194"/>
    </location>
</feature>
<dbReference type="Proteomes" id="UP000503462">
    <property type="component" value="Chromosome 1"/>
</dbReference>
<reference evidence="4 5" key="1">
    <citation type="journal article" date="2016" name="Sci. Rep.">
        <title>Peltaster fructicola genome reveals evolution from an invasive phytopathogen to an ectophytic parasite.</title>
        <authorList>
            <person name="Xu C."/>
            <person name="Chen H."/>
            <person name="Gleason M.L."/>
            <person name="Xu J.R."/>
            <person name="Liu H."/>
            <person name="Zhang R."/>
            <person name="Sun G."/>
        </authorList>
    </citation>
    <scope>NUCLEOTIDE SEQUENCE [LARGE SCALE GENOMIC DNA]</scope>
    <source>
        <strain evidence="4 5">LNHT1506</strain>
    </source>
</reference>
<evidence type="ECO:0000256" key="2">
    <source>
        <dbReference type="SAM" id="MobiDB-lite"/>
    </source>
</evidence>
<dbReference type="OrthoDB" id="18440at2759"/>
<gene>
    <name evidence="4" type="ORF">AMS68_001672</name>
</gene>
<keyword evidence="5" id="KW-1185">Reference proteome</keyword>
<evidence type="ECO:0000256" key="1">
    <source>
        <dbReference type="PROSITE-ProRule" id="PRU00042"/>
    </source>
</evidence>
<keyword evidence="1" id="KW-0862">Zinc</keyword>